<protein>
    <recommendedName>
        <fullName evidence="1">Reverse transcriptase domain-containing protein</fullName>
    </recommendedName>
</protein>
<evidence type="ECO:0000313" key="3">
    <source>
        <dbReference type="Proteomes" id="UP001333110"/>
    </source>
</evidence>
<gene>
    <name evidence="2" type="ORF">QYF61_010839</name>
</gene>
<dbReference type="Gene3D" id="3.60.10.10">
    <property type="entry name" value="Endonuclease/exonuclease/phosphatase"/>
    <property type="match status" value="1"/>
</dbReference>
<dbReference type="PANTHER" id="PTHR33332">
    <property type="entry name" value="REVERSE TRANSCRIPTASE DOMAIN-CONTAINING PROTEIN"/>
    <property type="match status" value="1"/>
</dbReference>
<evidence type="ECO:0000259" key="1">
    <source>
        <dbReference type="Pfam" id="PF00078"/>
    </source>
</evidence>
<dbReference type="EMBL" id="JAUNZN010000009">
    <property type="protein sequence ID" value="KAK4815971.1"/>
    <property type="molecule type" value="Genomic_DNA"/>
</dbReference>
<dbReference type="AlphaFoldDB" id="A0AAN7S1B0"/>
<dbReference type="Proteomes" id="UP001333110">
    <property type="component" value="Unassembled WGS sequence"/>
</dbReference>
<dbReference type="Pfam" id="PF00078">
    <property type="entry name" value="RVT_1"/>
    <property type="match status" value="1"/>
</dbReference>
<dbReference type="InterPro" id="IPR000477">
    <property type="entry name" value="RT_dom"/>
</dbReference>
<comment type="caution">
    <text evidence="2">The sequence shown here is derived from an EMBL/GenBank/DDBJ whole genome shotgun (WGS) entry which is preliminary data.</text>
</comment>
<keyword evidence="3" id="KW-1185">Reference proteome</keyword>
<feature type="domain" description="Reverse transcriptase" evidence="1">
    <location>
        <begin position="139"/>
        <end position="288"/>
    </location>
</feature>
<proteinExistence type="predicted"/>
<dbReference type="InterPro" id="IPR036691">
    <property type="entry name" value="Endo/exonu/phosph_ase_sf"/>
</dbReference>
<evidence type="ECO:0000313" key="2">
    <source>
        <dbReference type="EMBL" id="KAK4815971.1"/>
    </source>
</evidence>
<accession>A0AAN7S1B0</accession>
<sequence length="302" mass="34115">MPCQGRRGGGVVFYVKNGIDCTELSLKNSNVQVESLWVKIIDQANKGNFVVDAYYRPPDQEEDADEEFLLQLQKASCLHALSLIGDFSHLDICWKSSTVNCKQSRKLLECVEDNFLVQVMESLTRGEALLDLLLTNTEELIGEVKIRDKGRATDVIYLHLCKAFDTVLHSILVSKTERHEFDRWTTCWIRNCLDHCTQTVNSSMSNWRPVMSGVLQGPILGPVLFNIFVRNMNSGIECTLSKFADDTKLSGVVDALEGREAIQRDLDRLQSLACANLMKFNKAKCKVLRLGQAIPTWIQARQ</sequence>
<reference evidence="2 3" key="1">
    <citation type="journal article" date="2023" name="J. Hered.">
        <title>Chromosome-level genome of the wood stork (Mycteria americana) provides insight into avian chromosome evolution.</title>
        <authorList>
            <person name="Flamio R. Jr."/>
            <person name="Ramstad K.M."/>
        </authorList>
    </citation>
    <scope>NUCLEOTIDE SEQUENCE [LARGE SCALE GENOMIC DNA]</scope>
    <source>
        <strain evidence="2">JAX WOST 10</strain>
    </source>
</reference>
<organism evidence="2 3">
    <name type="scientific">Mycteria americana</name>
    <name type="common">Wood stork</name>
    <dbReference type="NCBI Taxonomy" id="33587"/>
    <lineage>
        <taxon>Eukaryota</taxon>
        <taxon>Metazoa</taxon>
        <taxon>Chordata</taxon>
        <taxon>Craniata</taxon>
        <taxon>Vertebrata</taxon>
        <taxon>Euteleostomi</taxon>
        <taxon>Archelosauria</taxon>
        <taxon>Archosauria</taxon>
        <taxon>Dinosauria</taxon>
        <taxon>Saurischia</taxon>
        <taxon>Theropoda</taxon>
        <taxon>Coelurosauria</taxon>
        <taxon>Aves</taxon>
        <taxon>Neognathae</taxon>
        <taxon>Neoaves</taxon>
        <taxon>Aequornithes</taxon>
        <taxon>Ciconiiformes</taxon>
        <taxon>Ciconiidae</taxon>
        <taxon>Mycteria</taxon>
    </lineage>
</organism>
<name>A0AAN7S1B0_MYCAM</name>